<keyword evidence="2" id="KW-0732">Signal</keyword>
<dbReference type="Proteomes" id="UP000008311">
    <property type="component" value="Unassembled WGS sequence"/>
</dbReference>
<accession>B9T581</accession>
<dbReference type="AlphaFoldDB" id="B9T581"/>
<feature type="signal peptide" evidence="2">
    <location>
        <begin position="1"/>
        <end position="16"/>
    </location>
</feature>
<gene>
    <name evidence="3" type="ORF">RCOM_1065890</name>
</gene>
<name>B9T581_RICCO</name>
<feature type="non-terminal residue" evidence="3">
    <location>
        <position position="1"/>
    </location>
</feature>
<reference evidence="4" key="1">
    <citation type="journal article" date="2010" name="Nat. Biotechnol.">
        <title>Draft genome sequence of the oilseed species Ricinus communis.</title>
        <authorList>
            <person name="Chan A.P."/>
            <person name="Crabtree J."/>
            <person name="Zhao Q."/>
            <person name="Lorenzi H."/>
            <person name="Orvis J."/>
            <person name="Puiu D."/>
            <person name="Melake-Berhan A."/>
            <person name="Jones K.M."/>
            <person name="Redman J."/>
            <person name="Chen G."/>
            <person name="Cahoon E.B."/>
            <person name="Gedil M."/>
            <person name="Stanke M."/>
            <person name="Haas B.J."/>
            <person name="Wortman J.R."/>
            <person name="Fraser-Liggett C.M."/>
            <person name="Ravel J."/>
            <person name="Rabinowicz P.D."/>
        </authorList>
    </citation>
    <scope>NUCLEOTIDE SEQUENCE [LARGE SCALE GENOMIC DNA]</scope>
    <source>
        <strain evidence="4">cv. Hale</strain>
    </source>
</reference>
<evidence type="ECO:0000256" key="1">
    <source>
        <dbReference type="SAM" id="MobiDB-lite"/>
    </source>
</evidence>
<feature type="region of interest" description="Disordered" evidence="1">
    <location>
        <begin position="20"/>
        <end position="51"/>
    </location>
</feature>
<sequence length="51" mass="5575">RSLWWWAACGSHGSLLHVPSSSLSLSSSLGSEVKTDQSRRKEGCEDAENNK</sequence>
<feature type="chain" id="PRO_5002890019" evidence="2">
    <location>
        <begin position="17"/>
        <end position="51"/>
    </location>
</feature>
<dbReference type="InParanoid" id="B9T581"/>
<evidence type="ECO:0000313" key="3">
    <source>
        <dbReference type="EMBL" id="EEF28986.1"/>
    </source>
</evidence>
<proteinExistence type="predicted"/>
<protein>
    <submittedName>
        <fullName evidence="3">Uncharacterized protein</fullName>
    </submittedName>
</protein>
<keyword evidence="4" id="KW-1185">Reference proteome</keyword>
<evidence type="ECO:0000313" key="4">
    <source>
        <dbReference type="Proteomes" id="UP000008311"/>
    </source>
</evidence>
<feature type="compositionally biased region" description="Basic and acidic residues" evidence="1">
    <location>
        <begin position="33"/>
        <end position="51"/>
    </location>
</feature>
<organism evidence="3 4">
    <name type="scientific">Ricinus communis</name>
    <name type="common">Castor bean</name>
    <dbReference type="NCBI Taxonomy" id="3988"/>
    <lineage>
        <taxon>Eukaryota</taxon>
        <taxon>Viridiplantae</taxon>
        <taxon>Streptophyta</taxon>
        <taxon>Embryophyta</taxon>
        <taxon>Tracheophyta</taxon>
        <taxon>Spermatophyta</taxon>
        <taxon>Magnoliopsida</taxon>
        <taxon>eudicotyledons</taxon>
        <taxon>Gunneridae</taxon>
        <taxon>Pentapetalae</taxon>
        <taxon>rosids</taxon>
        <taxon>fabids</taxon>
        <taxon>Malpighiales</taxon>
        <taxon>Euphorbiaceae</taxon>
        <taxon>Acalyphoideae</taxon>
        <taxon>Acalypheae</taxon>
        <taxon>Ricinus</taxon>
    </lineage>
</organism>
<dbReference type="EMBL" id="EQ974513">
    <property type="protein sequence ID" value="EEF28986.1"/>
    <property type="molecule type" value="Genomic_DNA"/>
</dbReference>
<feature type="compositionally biased region" description="Low complexity" evidence="1">
    <location>
        <begin position="20"/>
        <end position="31"/>
    </location>
</feature>
<evidence type="ECO:0000256" key="2">
    <source>
        <dbReference type="SAM" id="SignalP"/>
    </source>
</evidence>